<dbReference type="Gene3D" id="3.40.50.150">
    <property type="entry name" value="Vaccinia Virus protein VP39"/>
    <property type="match status" value="1"/>
</dbReference>
<dbReference type="InterPro" id="IPR029063">
    <property type="entry name" value="SAM-dependent_MTases_sf"/>
</dbReference>
<sequence>LASSPHTDSSQSDDGGSPTLQDSDSESEPISSSSSSNSASSTSSSSRSASREPTSLGPHEATSSSSAPDPLPARQFGQLAEATSDSSAPHPKPASQCRDHAEEATSGSSAPDPTPASQFCDHFEKALWTWNKISAHKVLRLIQKRECLQANLNGLGTSSDYSGMGCQEMALLLVLTGLVSAGLHLPEPVYISSVCDVQRHCREVLLENTALSGLGHLYQDLKHRVSPAGLAKFEQVRAAMDREWTSTSEWVLAQGAAASSTAREAKAIQKDITASFGHRLMQQYVAVLGEDGVFQDFAPCGKHFKRCPLPHRDQYYQGMRLKMHVAGTTCLDYSSMGLSRKEMGESGAILAIWIKQRLLSLEDAVIQECTPRFDPTVFQEFLGEEYVIIDMGVLNPPQFGWPASRPRRYVVFLRKKTLRLATTVKQFVDGMSFFYEEVHHDSRIFLCAPDEEVESMRASLSAKKFCGPSTSFFRLLNGTQQVRVANYRGLPKVQKMKADGKAVAMNIDQAPDAMEYASAICPTLLTRSTLWSDWGLRPYLPKEHLVIMGVPQWKPFWESLGLSGPFFKASMLCDTKLKSLAGNGMSLIVVGLLQLHVLSSVSKIDNPSEDA</sequence>
<reference evidence="2" key="1">
    <citation type="submission" date="2021-02" db="EMBL/GenBank/DDBJ databases">
        <authorList>
            <person name="Dougan E. K."/>
            <person name="Rhodes N."/>
            <person name="Thang M."/>
            <person name="Chan C."/>
        </authorList>
    </citation>
    <scope>NUCLEOTIDE SEQUENCE</scope>
</reference>
<gene>
    <name evidence="2" type="ORF">PGLA2088_LOCUS51264</name>
</gene>
<feature type="non-terminal residue" evidence="2">
    <location>
        <position position="1"/>
    </location>
</feature>
<proteinExistence type="predicted"/>
<comment type="caution">
    <text evidence="2">The sequence shown here is derived from an EMBL/GenBank/DDBJ whole genome shotgun (WGS) entry which is preliminary data.</text>
</comment>
<evidence type="ECO:0000256" key="1">
    <source>
        <dbReference type="SAM" id="MobiDB-lite"/>
    </source>
</evidence>
<feature type="compositionally biased region" description="Low complexity" evidence="1">
    <location>
        <begin position="28"/>
        <end position="55"/>
    </location>
</feature>
<dbReference type="SUPFAM" id="SSF53335">
    <property type="entry name" value="S-adenosyl-L-methionine-dependent methyltransferases"/>
    <property type="match status" value="1"/>
</dbReference>
<evidence type="ECO:0000313" key="3">
    <source>
        <dbReference type="Proteomes" id="UP000626109"/>
    </source>
</evidence>
<dbReference type="AlphaFoldDB" id="A0A813M105"/>
<organism evidence="2 3">
    <name type="scientific">Polarella glacialis</name>
    <name type="common">Dinoflagellate</name>
    <dbReference type="NCBI Taxonomy" id="89957"/>
    <lineage>
        <taxon>Eukaryota</taxon>
        <taxon>Sar</taxon>
        <taxon>Alveolata</taxon>
        <taxon>Dinophyceae</taxon>
        <taxon>Suessiales</taxon>
        <taxon>Suessiaceae</taxon>
        <taxon>Polarella</taxon>
    </lineage>
</organism>
<feature type="region of interest" description="Disordered" evidence="1">
    <location>
        <begin position="1"/>
        <end position="116"/>
    </location>
</feature>
<evidence type="ECO:0000313" key="2">
    <source>
        <dbReference type="EMBL" id="CAE8743143.1"/>
    </source>
</evidence>
<name>A0A813M105_POLGL</name>
<protein>
    <submittedName>
        <fullName evidence="2">Uncharacterized protein</fullName>
    </submittedName>
</protein>
<feature type="compositionally biased region" description="Polar residues" evidence="1">
    <location>
        <begin position="1"/>
        <end position="21"/>
    </location>
</feature>
<feature type="compositionally biased region" description="Polar residues" evidence="1">
    <location>
        <begin position="105"/>
        <end position="116"/>
    </location>
</feature>
<dbReference type="Proteomes" id="UP000626109">
    <property type="component" value="Unassembled WGS sequence"/>
</dbReference>
<dbReference type="EMBL" id="CAJNNW010037601">
    <property type="protein sequence ID" value="CAE8743143.1"/>
    <property type="molecule type" value="Genomic_DNA"/>
</dbReference>
<accession>A0A813M105</accession>